<keyword evidence="2" id="KW-0732">Signal</keyword>
<name>A0AA39HZE3_9BILA</name>
<protein>
    <recommendedName>
        <fullName evidence="5">C-type lectin domain-containing protein</fullName>
    </recommendedName>
</protein>
<feature type="compositionally biased region" description="Low complexity" evidence="1">
    <location>
        <begin position="68"/>
        <end position="86"/>
    </location>
</feature>
<feature type="signal peptide" evidence="2">
    <location>
        <begin position="1"/>
        <end position="16"/>
    </location>
</feature>
<evidence type="ECO:0000256" key="1">
    <source>
        <dbReference type="SAM" id="MobiDB-lite"/>
    </source>
</evidence>
<dbReference type="EMBL" id="JAUCMV010000002">
    <property type="protein sequence ID" value="KAK0414955.1"/>
    <property type="molecule type" value="Genomic_DNA"/>
</dbReference>
<organism evidence="3 4">
    <name type="scientific">Steinernema hermaphroditum</name>
    <dbReference type="NCBI Taxonomy" id="289476"/>
    <lineage>
        <taxon>Eukaryota</taxon>
        <taxon>Metazoa</taxon>
        <taxon>Ecdysozoa</taxon>
        <taxon>Nematoda</taxon>
        <taxon>Chromadorea</taxon>
        <taxon>Rhabditida</taxon>
        <taxon>Tylenchina</taxon>
        <taxon>Panagrolaimomorpha</taxon>
        <taxon>Strongyloidoidea</taxon>
        <taxon>Steinernematidae</taxon>
        <taxon>Steinernema</taxon>
    </lineage>
</organism>
<comment type="caution">
    <text evidence="3">The sequence shown here is derived from an EMBL/GenBank/DDBJ whole genome shotgun (WGS) entry which is preliminary data.</text>
</comment>
<feature type="chain" id="PRO_5041224897" description="C-type lectin domain-containing protein" evidence="2">
    <location>
        <begin position="17"/>
        <end position="667"/>
    </location>
</feature>
<accession>A0AA39HZE3</accession>
<sequence length="667" mass="74743">MFFPILLLFLVASADACAPMKPTERDMSKGVCEDPDDMGVCPDPTKKSKMTTTSALMTTTTTITPTSTVTASTSTTTSTTTTTTTKLPPNVCPAPKFTGQPDYTVDFNGKNFVLIADLVNMPQHYIHDQDKHIAKKTEYRNHIVFDLNEKAAGTNVMEVYCYEREEMCICEGNGNCYREHVAHTKEDYIKVQLDCVTKGNCAVDGHMVGGSKKVYKDIQYLSCNVCADNVKLSRTILHLYGVACYRTAAELQKMDTETCALGSEMSSQVCKPDMTEIVNTVAIEASISWHFFDVGERCRYRNGLDLLYFKKGAKEDERLGLFGNAEHCIVTENHKHYSTFGMWALWQYCTKAPTFTGQPDYTVDFNGKNFVLITDLANTSPYSYDNKNIAKTHLYRNHRVFEINENSAGNTAVTVYCYDGQTFCICDGGGNCYREPVAARKQDFINTVLTCENEGKCTVDGHMVGGSKKVYKDIQYLSCNVCADNVKLDNSAPLRPCYRTAAELQKMDTETCALGSEISSQVCKPDIAGIANTYVIESSLNWYYIDRAQRCRYRQGLDLMYLMQSEKEDEEISSFSGGELCVVTENHKHYSTSGRWALWQHCAKGECNLYAWLNEDSVFSLVNDPNKKYAYAMQKAAQAAGKTYDDPDEYVSRVVWIGYGPCTCNVK</sequence>
<reference evidence="3" key="1">
    <citation type="submission" date="2023-06" db="EMBL/GenBank/DDBJ databases">
        <title>Genomic analysis of the entomopathogenic nematode Steinernema hermaphroditum.</title>
        <authorList>
            <person name="Schwarz E.M."/>
            <person name="Heppert J.K."/>
            <person name="Baniya A."/>
            <person name="Schwartz H.T."/>
            <person name="Tan C.-H."/>
            <person name="Antoshechkin I."/>
            <person name="Sternberg P.W."/>
            <person name="Goodrich-Blair H."/>
            <person name="Dillman A.R."/>
        </authorList>
    </citation>
    <scope>NUCLEOTIDE SEQUENCE</scope>
    <source>
        <strain evidence="3">PS9179</strain>
        <tissue evidence="3">Whole animal</tissue>
    </source>
</reference>
<evidence type="ECO:0008006" key="5">
    <source>
        <dbReference type="Google" id="ProtNLM"/>
    </source>
</evidence>
<feature type="region of interest" description="Disordered" evidence="1">
    <location>
        <begin position="68"/>
        <end position="87"/>
    </location>
</feature>
<keyword evidence="4" id="KW-1185">Reference proteome</keyword>
<evidence type="ECO:0000256" key="2">
    <source>
        <dbReference type="SAM" id="SignalP"/>
    </source>
</evidence>
<gene>
    <name evidence="3" type="ORF">QR680_011693</name>
</gene>
<proteinExistence type="predicted"/>
<evidence type="ECO:0000313" key="4">
    <source>
        <dbReference type="Proteomes" id="UP001175271"/>
    </source>
</evidence>
<dbReference type="AlphaFoldDB" id="A0AA39HZE3"/>
<dbReference type="Proteomes" id="UP001175271">
    <property type="component" value="Unassembled WGS sequence"/>
</dbReference>
<evidence type="ECO:0000313" key="3">
    <source>
        <dbReference type="EMBL" id="KAK0414955.1"/>
    </source>
</evidence>